<feature type="transmembrane region" description="Helical" evidence="1">
    <location>
        <begin position="209"/>
        <end position="232"/>
    </location>
</feature>
<accession>A0AAE0ZNI3</accession>
<keyword evidence="1" id="KW-0812">Transmembrane</keyword>
<feature type="transmembrane region" description="Helical" evidence="1">
    <location>
        <begin position="107"/>
        <end position="129"/>
    </location>
</feature>
<organism evidence="2 3">
    <name type="scientific">Elysia crispata</name>
    <name type="common">lettuce slug</name>
    <dbReference type="NCBI Taxonomy" id="231223"/>
    <lineage>
        <taxon>Eukaryota</taxon>
        <taxon>Metazoa</taxon>
        <taxon>Spiralia</taxon>
        <taxon>Lophotrochozoa</taxon>
        <taxon>Mollusca</taxon>
        <taxon>Gastropoda</taxon>
        <taxon>Heterobranchia</taxon>
        <taxon>Euthyneura</taxon>
        <taxon>Panpulmonata</taxon>
        <taxon>Sacoglossa</taxon>
        <taxon>Placobranchoidea</taxon>
        <taxon>Plakobranchidae</taxon>
        <taxon>Elysia</taxon>
    </lineage>
</organism>
<feature type="transmembrane region" description="Helical" evidence="1">
    <location>
        <begin position="141"/>
        <end position="163"/>
    </location>
</feature>
<keyword evidence="3" id="KW-1185">Reference proteome</keyword>
<dbReference type="AlphaFoldDB" id="A0AAE0ZNI3"/>
<dbReference type="Proteomes" id="UP001283361">
    <property type="component" value="Unassembled WGS sequence"/>
</dbReference>
<proteinExistence type="predicted"/>
<dbReference type="PANTHER" id="PTHR21608">
    <property type="entry name" value="KINESIN-LIKE PROTEIN CG14535"/>
    <property type="match status" value="1"/>
</dbReference>
<comment type="caution">
    <text evidence="2">The sequence shown here is derived from an EMBL/GenBank/DDBJ whole genome shotgun (WGS) entry which is preliminary data.</text>
</comment>
<keyword evidence="1" id="KW-0472">Membrane</keyword>
<reference evidence="2" key="1">
    <citation type="journal article" date="2023" name="G3 (Bethesda)">
        <title>A reference genome for the long-term kleptoplast-retaining sea slug Elysia crispata morphotype clarki.</title>
        <authorList>
            <person name="Eastman K.E."/>
            <person name="Pendleton A.L."/>
            <person name="Shaikh M.A."/>
            <person name="Suttiyut T."/>
            <person name="Ogas R."/>
            <person name="Tomko P."/>
            <person name="Gavelis G."/>
            <person name="Widhalm J.R."/>
            <person name="Wisecaver J.H."/>
        </authorList>
    </citation>
    <scope>NUCLEOTIDE SEQUENCE</scope>
    <source>
        <strain evidence="2">ECLA1</strain>
    </source>
</reference>
<dbReference type="PANTHER" id="PTHR21608:SF7">
    <property type="entry name" value="KINESIN-LIKE PROTEIN CG14535"/>
    <property type="match status" value="1"/>
</dbReference>
<dbReference type="GO" id="GO:0007018">
    <property type="term" value="P:microtubule-based movement"/>
    <property type="evidence" value="ECO:0007669"/>
    <property type="project" value="InterPro"/>
</dbReference>
<evidence type="ECO:0000313" key="3">
    <source>
        <dbReference type="Proteomes" id="UP001283361"/>
    </source>
</evidence>
<feature type="transmembrane region" description="Helical" evidence="1">
    <location>
        <begin position="74"/>
        <end position="95"/>
    </location>
</feature>
<dbReference type="EMBL" id="JAWDGP010003608">
    <property type="protein sequence ID" value="KAK3772699.1"/>
    <property type="molecule type" value="Genomic_DNA"/>
</dbReference>
<evidence type="ECO:0000256" key="1">
    <source>
        <dbReference type="SAM" id="Phobius"/>
    </source>
</evidence>
<name>A0AAE0ZNI3_9GAST</name>
<gene>
    <name evidence="2" type="ORF">RRG08_016110</name>
</gene>
<dbReference type="GO" id="GO:0003777">
    <property type="term" value="F:microtubule motor activity"/>
    <property type="evidence" value="ECO:0007669"/>
    <property type="project" value="InterPro"/>
</dbReference>
<evidence type="ECO:0000313" key="2">
    <source>
        <dbReference type="EMBL" id="KAK3772699.1"/>
    </source>
</evidence>
<feature type="transmembrane region" description="Helical" evidence="1">
    <location>
        <begin position="244"/>
        <end position="269"/>
    </location>
</feature>
<feature type="transmembrane region" description="Helical" evidence="1">
    <location>
        <begin position="175"/>
        <end position="197"/>
    </location>
</feature>
<sequence>MCKADRSLPYTGKVSVCETHVREQQFCRKMSSYVSYDNSCNSEDDEDVMKEYFPTTRGVYGSSEPRDSDVNTIALFYLSCLVIDSDVNTIALFYLSCLVIDSEVNTIALFYLSCLVIDSDVNTIALFYLSCLVIDSDVNRIALFYLSCLVIDSDVNTIALFYLSCLVIDSDVNTIALFYLSCLVIDSDVNTIALFYLSCLVIDSDVNTIALFYLSCLVIDSDVNTVALFYLSCLVKDSDVNTVALFYLSCLVIDSGVNTIALFYLSCLVKDSDVKVMLKICTPGGGQGQGEQGSSFLSADPRKKQVTVFDPSASGYVTSANRKAGTSAPKMFAFDSVFTPDDSLVHVCLAERCSERVLATWAPNNVSDQLGASSRLLETPGLDPLLPICPLGQYLSRPDCL</sequence>
<keyword evidence="1" id="KW-1133">Transmembrane helix</keyword>
<dbReference type="InterPro" id="IPR027640">
    <property type="entry name" value="Kinesin-like_fam"/>
</dbReference>
<protein>
    <submittedName>
        <fullName evidence="2">Uncharacterized protein</fullName>
    </submittedName>
</protein>